<protein>
    <submittedName>
        <fullName evidence="2">Choline/ethanolamine kinase</fullName>
    </submittedName>
</protein>
<dbReference type="AlphaFoldDB" id="A0A0L0W7P5"/>
<evidence type="ECO:0000259" key="1">
    <source>
        <dbReference type="Pfam" id="PF01636"/>
    </source>
</evidence>
<dbReference type="EMBL" id="LGSS01000014">
    <property type="protein sequence ID" value="KNF07598.1"/>
    <property type="molecule type" value="Genomic_DNA"/>
</dbReference>
<evidence type="ECO:0000313" key="3">
    <source>
        <dbReference type="Proteomes" id="UP000037267"/>
    </source>
</evidence>
<dbReference type="GO" id="GO:0016301">
    <property type="term" value="F:kinase activity"/>
    <property type="evidence" value="ECO:0007669"/>
    <property type="project" value="UniProtKB-KW"/>
</dbReference>
<dbReference type="Gene3D" id="3.90.1200.10">
    <property type="match status" value="1"/>
</dbReference>
<dbReference type="InterPro" id="IPR002575">
    <property type="entry name" value="Aminoglycoside_PTrfase"/>
</dbReference>
<dbReference type="InterPro" id="IPR011009">
    <property type="entry name" value="Kinase-like_dom_sf"/>
</dbReference>
<dbReference type="Proteomes" id="UP000037267">
    <property type="component" value="Unassembled WGS sequence"/>
</dbReference>
<gene>
    <name evidence="2" type="ORF">CLPU_14c00160</name>
</gene>
<evidence type="ECO:0000313" key="2">
    <source>
        <dbReference type="EMBL" id="KNF07598.1"/>
    </source>
</evidence>
<keyword evidence="2" id="KW-0808">Transferase</keyword>
<reference evidence="3" key="1">
    <citation type="submission" date="2015-07" db="EMBL/GenBank/DDBJ databases">
        <title>Draft genome sequence of the purine-degrading Gottschalkia purinilyticum DSM 1384 (formerly Clostridium purinilyticum).</title>
        <authorList>
            <person name="Poehlein A."/>
            <person name="Schiel-Bengelsdorf B."/>
            <person name="Bengelsdorf F.R."/>
            <person name="Daniel R."/>
            <person name="Duerre P."/>
        </authorList>
    </citation>
    <scope>NUCLEOTIDE SEQUENCE [LARGE SCALE GENOMIC DNA]</scope>
    <source>
        <strain evidence="3">DSM 1384</strain>
    </source>
</reference>
<dbReference type="OrthoDB" id="3816435at2"/>
<organism evidence="2 3">
    <name type="scientific">Gottschalkia purinilytica</name>
    <name type="common">Clostridium purinilyticum</name>
    <dbReference type="NCBI Taxonomy" id="1503"/>
    <lineage>
        <taxon>Bacteria</taxon>
        <taxon>Bacillati</taxon>
        <taxon>Bacillota</taxon>
        <taxon>Tissierellia</taxon>
        <taxon>Tissierellales</taxon>
        <taxon>Gottschalkiaceae</taxon>
        <taxon>Gottschalkia</taxon>
    </lineage>
</organism>
<feature type="domain" description="Aminoglycoside phosphotransferase" evidence="1">
    <location>
        <begin position="225"/>
        <end position="276"/>
    </location>
</feature>
<accession>A0A0L0W7P5</accession>
<name>A0A0L0W7P5_GOTPU</name>
<dbReference type="SUPFAM" id="SSF56112">
    <property type="entry name" value="Protein kinase-like (PK-like)"/>
    <property type="match status" value="1"/>
</dbReference>
<proteinExistence type="predicted"/>
<dbReference type="STRING" id="1503.CLPU_14c00160"/>
<comment type="caution">
    <text evidence="2">The sequence shown here is derived from an EMBL/GenBank/DDBJ whole genome shotgun (WGS) entry which is preliminary data.</text>
</comment>
<dbReference type="RefSeq" id="WP_050356035.1">
    <property type="nucleotide sequence ID" value="NZ_LGSS01000014.1"/>
</dbReference>
<keyword evidence="3" id="KW-1185">Reference proteome</keyword>
<keyword evidence="2" id="KW-0418">Kinase</keyword>
<dbReference type="Pfam" id="PF01636">
    <property type="entry name" value="APH"/>
    <property type="match status" value="1"/>
</dbReference>
<sequence>MHNKIEEKLRNYDKLKLLDLISKSFNSNDITNITYNYTPIVSSKGAATDGVYRVYGKAKVKSITKDWSFILKVLSSTQVGETDICHPLYWKREAIIYDSTLLDTLPSKLKGPKCYSIEKQTDNSIWLWMEELSDDSLWSLDQYSKSAKILGNFNGEYISKKAMPNYPWLTQNGSPRATLHHLSWIKKSIEDKAIWEHPMIRSAFSKSTSKHLIKLWNDSPFLLDKLETLSETFCHLDAFRRNMFFSQDNILTLIDWSYAGKGIIGTDISDLASASFSMFETNLSKPNDLFDIILESYIDGLKDVGWNGSYEKIKFAFYTISALKYGCLLMWLPNISDKTSYKIWEQISKHSMEEYIHQQGILVSYLLSLSDEARKLYEII</sequence>